<evidence type="ECO:0000256" key="18">
    <source>
        <dbReference type="RuleBase" id="RU003938"/>
    </source>
</evidence>
<dbReference type="PANTHER" id="PTHR46382:SF1">
    <property type="entry name" value="PHOSPHATIDATE CYTIDYLYLTRANSFERASE"/>
    <property type="match status" value="1"/>
</dbReference>
<gene>
    <name evidence="20" type="primary">cdsA</name>
    <name evidence="20" type="ORF">GCM10007879_27430</name>
</gene>
<comment type="pathway">
    <text evidence="4">Lipid metabolism.</text>
</comment>
<dbReference type="PANTHER" id="PTHR46382">
    <property type="entry name" value="PHOSPHATIDATE CYTIDYLYLTRANSFERASE"/>
    <property type="match status" value="1"/>
</dbReference>
<name>A0ABQ5UVR1_9HYPH</name>
<keyword evidence="15 19" id="KW-0472">Membrane</keyword>
<evidence type="ECO:0000256" key="2">
    <source>
        <dbReference type="ARBA" id="ARBA00004651"/>
    </source>
</evidence>
<evidence type="ECO:0000256" key="5">
    <source>
        <dbReference type="ARBA" id="ARBA00010185"/>
    </source>
</evidence>
<dbReference type="InterPro" id="IPR000374">
    <property type="entry name" value="PC_trans"/>
</dbReference>
<comment type="subcellular location">
    <subcellularLocation>
        <location evidence="2">Cell membrane</location>
        <topology evidence="2">Multi-pass membrane protein</topology>
    </subcellularLocation>
</comment>
<keyword evidence="11 18" id="KW-0812">Transmembrane</keyword>
<evidence type="ECO:0000256" key="12">
    <source>
        <dbReference type="ARBA" id="ARBA00022695"/>
    </source>
</evidence>
<comment type="similarity">
    <text evidence="5 18">Belongs to the CDS family.</text>
</comment>
<evidence type="ECO:0000256" key="6">
    <source>
        <dbReference type="ARBA" id="ARBA00012487"/>
    </source>
</evidence>
<keyword evidence="16" id="KW-0594">Phospholipid biosynthesis</keyword>
<keyword evidence="14" id="KW-0443">Lipid metabolism</keyword>
<dbReference type="EC" id="2.7.7.41" evidence="6 18"/>
<protein>
    <recommendedName>
        <fullName evidence="7 18">Phosphatidate cytidylyltransferase</fullName>
        <ecNumber evidence="6 18">2.7.7.41</ecNumber>
    </recommendedName>
</protein>
<comment type="caution">
    <text evidence="20">The sequence shown here is derived from an EMBL/GenBank/DDBJ whole genome shotgun (WGS) entry which is preliminary data.</text>
</comment>
<keyword evidence="8" id="KW-1003">Cell membrane</keyword>
<reference evidence="20" key="2">
    <citation type="submission" date="2023-01" db="EMBL/GenBank/DDBJ databases">
        <title>Draft genome sequence of Maritalea porphyrae strain NBRC 107169.</title>
        <authorList>
            <person name="Sun Q."/>
            <person name="Mori K."/>
        </authorList>
    </citation>
    <scope>NUCLEOTIDE SEQUENCE</scope>
    <source>
        <strain evidence="20">NBRC 107169</strain>
    </source>
</reference>
<evidence type="ECO:0000256" key="1">
    <source>
        <dbReference type="ARBA" id="ARBA00001698"/>
    </source>
</evidence>
<dbReference type="PROSITE" id="PS01315">
    <property type="entry name" value="CDS"/>
    <property type="match status" value="1"/>
</dbReference>
<evidence type="ECO:0000256" key="16">
    <source>
        <dbReference type="ARBA" id="ARBA00023209"/>
    </source>
</evidence>
<keyword evidence="13 19" id="KW-1133">Transmembrane helix</keyword>
<comment type="catalytic activity">
    <reaction evidence="1 18">
        <text>a 1,2-diacyl-sn-glycero-3-phosphate + CTP + H(+) = a CDP-1,2-diacyl-sn-glycerol + diphosphate</text>
        <dbReference type="Rhea" id="RHEA:16229"/>
        <dbReference type="ChEBI" id="CHEBI:15378"/>
        <dbReference type="ChEBI" id="CHEBI:33019"/>
        <dbReference type="ChEBI" id="CHEBI:37563"/>
        <dbReference type="ChEBI" id="CHEBI:58332"/>
        <dbReference type="ChEBI" id="CHEBI:58608"/>
        <dbReference type="EC" id="2.7.7.41"/>
    </reaction>
</comment>
<keyword evidence="10 18" id="KW-0808">Transferase</keyword>
<keyword evidence="17" id="KW-1208">Phospholipid metabolism</keyword>
<evidence type="ECO:0000256" key="8">
    <source>
        <dbReference type="ARBA" id="ARBA00022475"/>
    </source>
</evidence>
<evidence type="ECO:0000256" key="13">
    <source>
        <dbReference type="ARBA" id="ARBA00022989"/>
    </source>
</evidence>
<evidence type="ECO:0000256" key="10">
    <source>
        <dbReference type="ARBA" id="ARBA00022679"/>
    </source>
</evidence>
<evidence type="ECO:0000256" key="17">
    <source>
        <dbReference type="ARBA" id="ARBA00023264"/>
    </source>
</evidence>
<feature type="transmembrane region" description="Helical" evidence="19">
    <location>
        <begin position="161"/>
        <end position="179"/>
    </location>
</feature>
<evidence type="ECO:0000256" key="7">
    <source>
        <dbReference type="ARBA" id="ARBA00019373"/>
    </source>
</evidence>
<dbReference type="Pfam" id="PF01148">
    <property type="entry name" value="CTP_transf_1"/>
    <property type="match status" value="1"/>
</dbReference>
<dbReference type="GO" id="GO:0016779">
    <property type="term" value="F:nucleotidyltransferase activity"/>
    <property type="evidence" value="ECO:0007669"/>
    <property type="project" value="UniProtKB-KW"/>
</dbReference>
<evidence type="ECO:0000313" key="20">
    <source>
        <dbReference type="EMBL" id="GLQ18494.1"/>
    </source>
</evidence>
<proteinExistence type="inferred from homology"/>
<feature type="transmembrane region" description="Helical" evidence="19">
    <location>
        <begin position="118"/>
        <end position="140"/>
    </location>
</feature>
<organism evidence="20 21">
    <name type="scientific">Maritalea porphyrae</name>
    <dbReference type="NCBI Taxonomy" id="880732"/>
    <lineage>
        <taxon>Bacteria</taxon>
        <taxon>Pseudomonadati</taxon>
        <taxon>Pseudomonadota</taxon>
        <taxon>Alphaproteobacteria</taxon>
        <taxon>Hyphomicrobiales</taxon>
        <taxon>Devosiaceae</taxon>
        <taxon>Maritalea</taxon>
    </lineage>
</organism>
<feature type="transmembrane region" description="Helical" evidence="19">
    <location>
        <begin position="6"/>
        <end position="33"/>
    </location>
</feature>
<reference evidence="20" key="1">
    <citation type="journal article" date="2014" name="Int. J. Syst. Evol. Microbiol.">
        <title>Complete genome of a new Firmicutes species belonging to the dominant human colonic microbiota ('Ruminococcus bicirculans') reveals two chromosomes and a selective capacity to utilize plant glucans.</title>
        <authorList>
            <consortium name="NISC Comparative Sequencing Program"/>
            <person name="Wegmann U."/>
            <person name="Louis P."/>
            <person name="Goesmann A."/>
            <person name="Henrissat B."/>
            <person name="Duncan S.H."/>
            <person name="Flint H.J."/>
        </authorList>
    </citation>
    <scope>NUCLEOTIDE SEQUENCE</scope>
    <source>
        <strain evidence="20">NBRC 107169</strain>
    </source>
</reference>
<keyword evidence="21" id="KW-1185">Reference proteome</keyword>
<dbReference type="RefSeq" id="WP_284365468.1">
    <property type="nucleotide sequence ID" value="NZ_BSNI01000002.1"/>
</dbReference>
<keyword evidence="12 18" id="KW-0548">Nucleotidyltransferase</keyword>
<evidence type="ECO:0000256" key="11">
    <source>
        <dbReference type="ARBA" id="ARBA00022692"/>
    </source>
</evidence>
<evidence type="ECO:0000256" key="15">
    <source>
        <dbReference type="ARBA" id="ARBA00023136"/>
    </source>
</evidence>
<dbReference type="Proteomes" id="UP001161405">
    <property type="component" value="Unassembled WGS sequence"/>
</dbReference>
<keyword evidence="9" id="KW-0444">Lipid biosynthesis</keyword>
<evidence type="ECO:0000256" key="3">
    <source>
        <dbReference type="ARBA" id="ARBA00005119"/>
    </source>
</evidence>
<accession>A0ABQ5UVR1</accession>
<evidence type="ECO:0000256" key="14">
    <source>
        <dbReference type="ARBA" id="ARBA00023098"/>
    </source>
</evidence>
<dbReference type="EMBL" id="BSNI01000002">
    <property type="protein sequence ID" value="GLQ18494.1"/>
    <property type="molecule type" value="Genomic_DNA"/>
</dbReference>
<feature type="transmembrane region" description="Helical" evidence="19">
    <location>
        <begin position="68"/>
        <end position="85"/>
    </location>
</feature>
<evidence type="ECO:0000256" key="4">
    <source>
        <dbReference type="ARBA" id="ARBA00005189"/>
    </source>
</evidence>
<evidence type="ECO:0000256" key="19">
    <source>
        <dbReference type="SAM" id="Phobius"/>
    </source>
</evidence>
<evidence type="ECO:0000256" key="9">
    <source>
        <dbReference type="ARBA" id="ARBA00022516"/>
    </source>
</evidence>
<sequence length="268" mass="28148">MSAIALIPIVAAAIFIGHLAVAALIAGVLVVAYHEWSMMTNGGKLTRFNYFTMGMLAMSSIAYPAIGFWGSLGLFIFTAFATTILSDRWGKWPTAGLATGFLGFAGLCVLALRGDTNLGILATVYLTTVIWLTDSGAFFAGRQFGGQKLAPIVSPSKTWSGAIGGLIIGTIGGTIVWTLGNLLLPSMNSPIWIGTLISAAISVSAQLGDLVESALKRHFLIKDSGDIIPGHGGILDRIDSFTVGAVLLYFIGVAHFTSDHVAEGVLLW</sequence>
<evidence type="ECO:0000313" key="21">
    <source>
        <dbReference type="Proteomes" id="UP001161405"/>
    </source>
</evidence>
<comment type="pathway">
    <text evidence="3 18">Phospholipid metabolism; CDP-diacylglycerol biosynthesis; CDP-diacylglycerol from sn-glycerol 3-phosphate: step 3/3.</text>
</comment>
<feature type="transmembrane region" description="Helical" evidence="19">
    <location>
        <begin position="92"/>
        <end position="112"/>
    </location>
</feature>